<dbReference type="InterPro" id="IPR055247">
    <property type="entry name" value="InsJ-like_HTH"/>
</dbReference>
<evidence type="ECO:0000313" key="3">
    <source>
        <dbReference type="Proteomes" id="UP000005540"/>
    </source>
</evidence>
<proteinExistence type="predicted"/>
<accession>C4FLC1</accession>
<organism evidence="2 3">
    <name type="scientific">Sulfurihydrogenibium yellowstonense SS-5</name>
    <dbReference type="NCBI Taxonomy" id="432331"/>
    <lineage>
        <taxon>Bacteria</taxon>
        <taxon>Pseudomonadati</taxon>
        <taxon>Aquificota</taxon>
        <taxon>Aquificia</taxon>
        <taxon>Aquificales</taxon>
        <taxon>Hydrogenothermaceae</taxon>
        <taxon>Sulfurihydrogenibium</taxon>
    </lineage>
</organism>
<evidence type="ECO:0000259" key="1">
    <source>
        <dbReference type="PROSITE" id="PS50994"/>
    </source>
</evidence>
<dbReference type="EMBL" id="ABZS01000147">
    <property type="protein sequence ID" value="EEP60125.1"/>
    <property type="molecule type" value="Genomic_DNA"/>
</dbReference>
<dbReference type="GO" id="GO:0003676">
    <property type="term" value="F:nucleic acid binding"/>
    <property type="evidence" value="ECO:0007669"/>
    <property type="project" value="InterPro"/>
</dbReference>
<dbReference type="Pfam" id="PF13518">
    <property type="entry name" value="HTH_28"/>
    <property type="match status" value="1"/>
</dbReference>
<dbReference type="InterPro" id="IPR012337">
    <property type="entry name" value="RNaseH-like_sf"/>
</dbReference>
<dbReference type="PANTHER" id="PTHR35004">
    <property type="entry name" value="TRANSPOSASE RV3428C-RELATED"/>
    <property type="match status" value="1"/>
</dbReference>
<gene>
    <name evidence="2" type="ORF">SULYE_1375</name>
</gene>
<dbReference type="PANTHER" id="PTHR35004:SF7">
    <property type="entry name" value="INTEGRASE PROTEIN"/>
    <property type="match status" value="1"/>
</dbReference>
<dbReference type="Proteomes" id="UP000005540">
    <property type="component" value="Unassembled WGS sequence"/>
</dbReference>
<dbReference type="Gene3D" id="3.30.420.10">
    <property type="entry name" value="Ribonuclease H-like superfamily/Ribonuclease H"/>
    <property type="match status" value="1"/>
</dbReference>
<dbReference type="SUPFAM" id="SSF46689">
    <property type="entry name" value="Homeodomain-like"/>
    <property type="match status" value="1"/>
</dbReference>
<reference evidence="2 3" key="1">
    <citation type="submission" date="2009-04" db="EMBL/GenBank/DDBJ databases">
        <authorList>
            <person name="Reysenbach A.-L."/>
            <person name="Heidelberg J.F."/>
            <person name="Nelson W.C."/>
        </authorList>
    </citation>
    <scope>NUCLEOTIDE SEQUENCE [LARGE SCALE GENOMIC DNA]</scope>
    <source>
        <strain evidence="2 3">SS-5</strain>
    </source>
</reference>
<name>C4FLC1_9AQUI</name>
<dbReference type="OrthoDB" id="14903at2"/>
<keyword evidence="3" id="KW-1185">Reference proteome</keyword>
<comment type="caution">
    <text evidence="2">The sequence shown here is derived from an EMBL/GenBank/DDBJ whole genome shotgun (WGS) entry which is preliminary data.</text>
</comment>
<dbReference type="InterPro" id="IPR036397">
    <property type="entry name" value="RNaseH_sf"/>
</dbReference>
<dbReference type="SUPFAM" id="SSF53098">
    <property type="entry name" value="Ribonuclease H-like"/>
    <property type="match status" value="1"/>
</dbReference>
<protein>
    <submittedName>
        <fullName evidence="2">Integrase core domain protein</fullName>
    </submittedName>
</protein>
<dbReference type="GO" id="GO:0015074">
    <property type="term" value="P:DNA integration"/>
    <property type="evidence" value="ECO:0007669"/>
    <property type="project" value="InterPro"/>
</dbReference>
<dbReference type="RefSeq" id="WP_007547679.1">
    <property type="nucleotide sequence ID" value="NZ_ABZS01000147.1"/>
</dbReference>
<dbReference type="AlphaFoldDB" id="C4FLC1"/>
<dbReference type="InterPro" id="IPR001584">
    <property type="entry name" value="Integrase_cat-core"/>
</dbReference>
<feature type="domain" description="Integrase catalytic" evidence="1">
    <location>
        <begin position="195"/>
        <end position="357"/>
    </location>
</feature>
<sequence length="383" mass="45524">MRKKVGTSTYIQRINTLERKLLKQVKELDDVIQKHPEIMFRLQVVEFALKHSVKLAVEAFGVSKSTIYRWIKEYKSSNNNPVSLKNRYVSKKGMKLEKLQKITEKHKQLVLEIRKKHPKLGKEKIKVLLDELCKQHNIPTISVSSIGNIIKMLKDERKLNHEYARQRITINGRTGELMVKEIKKKTKKDRYKDKKPTKPGELVQIDTKHEYVNGRKVYIFVAKDVKTRISFTFAYDRLNSKNAKDFLEKLIKAMPFEIKGIQTDNGSEFLGEFTKALKKKDIKHYFNYPRYPKGQAYVERMNRTLQDEFIMYYEDYELKDIHEFNKKMLQYMLWYNTERPHHSLNKKSPLQYFCDIINSNKSEFSQTGMTYTNSCKLSYFELS</sequence>
<evidence type="ECO:0000313" key="2">
    <source>
        <dbReference type="EMBL" id="EEP60125.1"/>
    </source>
</evidence>
<dbReference type="Pfam" id="PF00665">
    <property type="entry name" value="rve"/>
    <property type="match status" value="1"/>
</dbReference>
<dbReference type="InterPro" id="IPR009057">
    <property type="entry name" value="Homeodomain-like_sf"/>
</dbReference>
<dbReference type="PROSITE" id="PS50994">
    <property type="entry name" value="INTEGRASE"/>
    <property type="match status" value="1"/>
</dbReference>